<dbReference type="RefSeq" id="WP_311034528.1">
    <property type="nucleotide sequence ID" value="NZ_CP117522.1"/>
</dbReference>
<dbReference type="Pfam" id="PF07848">
    <property type="entry name" value="PaaX"/>
    <property type="match status" value="1"/>
</dbReference>
<dbReference type="PANTHER" id="PTHR30319:SF1">
    <property type="entry name" value="TRANSCRIPTIONAL REPRESSOR PAAX"/>
    <property type="match status" value="1"/>
</dbReference>
<dbReference type="Gene3D" id="3.30.70.2650">
    <property type="match status" value="1"/>
</dbReference>
<dbReference type="InterPro" id="IPR012906">
    <property type="entry name" value="PaaX-like_N"/>
</dbReference>
<evidence type="ECO:0000313" key="4">
    <source>
        <dbReference type="EMBL" id="WNE95169.1"/>
    </source>
</evidence>
<dbReference type="PIRSF" id="PIRSF020623">
    <property type="entry name" value="PaaX"/>
    <property type="match status" value="1"/>
</dbReference>
<dbReference type="InterPro" id="IPR036390">
    <property type="entry name" value="WH_DNA-bd_sf"/>
</dbReference>
<dbReference type="Gene3D" id="1.20.58.1460">
    <property type="match status" value="1"/>
</dbReference>
<dbReference type="PANTHER" id="PTHR30319">
    <property type="entry name" value="PHENYLACETIC ACID REGULATOR-RELATED TRANSCRIPTIONAL REPRESSOR"/>
    <property type="match status" value="1"/>
</dbReference>
<feature type="domain" description="Transcriptional repressor PaaX-like C-terminal" evidence="2">
    <location>
        <begin position="184"/>
        <end position="271"/>
    </location>
</feature>
<dbReference type="EMBL" id="CP117522">
    <property type="protein sequence ID" value="WNE95169.1"/>
    <property type="molecule type" value="Genomic_DNA"/>
</dbReference>
<feature type="domain" description="Transcriptional repressor PaaX-like N-terminal" evidence="1">
    <location>
        <begin position="17"/>
        <end position="81"/>
    </location>
</feature>
<evidence type="ECO:0000259" key="1">
    <source>
        <dbReference type="Pfam" id="PF07848"/>
    </source>
</evidence>
<dbReference type="InterPro" id="IPR011965">
    <property type="entry name" value="PaaX_trns_reg"/>
</dbReference>
<organism evidence="4 5">
    <name type="scientific">Streptomyces luomodiensis</name>
    <dbReference type="NCBI Taxonomy" id="3026192"/>
    <lineage>
        <taxon>Bacteria</taxon>
        <taxon>Bacillati</taxon>
        <taxon>Actinomycetota</taxon>
        <taxon>Actinomycetes</taxon>
        <taxon>Kitasatosporales</taxon>
        <taxon>Streptomycetaceae</taxon>
        <taxon>Streptomyces</taxon>
    </lineage>
</organism>
<reference evidence="4 5" key="1">
    <citation type="submission" date="2023-02" db="EMBL/GenBank/DDBJ databases">
        <title>Streptomyces sp. SCA4-21 with antifungal activity against Fusarium oxysporum f. sp. cubense, Streptomyces sp. SCA2-17 with antifungal activity against Fusarium oxysporum f. sp. cubense.</title>
        <authorList>
            <person name="Qi D."/>
        </authorList>
    </citation>
    <scope>NUCLEOTIDE SEQUENCE [LARGE SCALE GENOMIC DNA]</scope>
    <source>
        <strain evidence="4 5">SCA4-21</strain>
    </source>
</reference>
<feature type="domain" description="Transcriptional repressor PaaX-like central Cas2-like" evidence="3">
    <location>
        <begin position="103"/>
        <end position="174"/>
    </location>
</feature>
<dbReference type="InterPro" id="IPR048846">
    <property type="entry name" value="PaaX-like_central"/>
</dbReference>
<name>A0ABY9UZ88_9ACTN</name>
<protein>
    <submittedName>
        <fullName evidence="4">PaaX family transcriptional regulator C-terminal domain-containing protein</fullName>
    </submittedName>
</protein>
<sequence length="299" mass="33002">MSGEPTMPRTQGGPSPQHLLVTLLGDYWLRQDGDLPSAGLIDLLAEFGISRSSARAALNRLRRRRLVDTRKAGRRTYYRLVGSVAERVADGARRIAAFGTPVEWDGTWTVVAFSVPESRRESRHLLRSRLRWCGFAPLYDAVWVSASARPEDTVALLADLDIASATVFTGTSEPELDRSPLAAWDLRGLAAVYTSFVEETEALLEAVRAGRVSPRQALVARTRLMDTYRRFPGMDPGLPSHRMPPGWPRDRACALFARAYNALGPLAEARVKQLMGVHDGAAADRARFQSVQEMLDGSD</sequence>
<dbReference type="Pfam" id="PF20803">
    <property type="entry name" value="PaaX_M"/>
    <property type="match status" value="1"/>
</dbReference>
<dbReference type="SUPFAM" id="SSF46785">
    <property type="entry name" value="Winged helix' DNA-binding domain"/>
    <property type="match status" value="1"/>
</dbReference>
<dbReference type="InterPro" id="IPR013225">
    <property type="entry name" value="PaaX_C"/>
</dbReference>
<accession>A0ABY9UZ88</accession>
<dbReference type="Pfam" id="PF08223">
    <property type="entry name" value="PaaX_C"/>
    <property type="match status" value="1"/>
</dbReference>
<dbReference type="Proteomes" id="UP001305606">
    <property type="component" value="Chromosome"/>
</dbReference>
<dbReference type="InterPro" id="IPR036388">
    <property type="entry name" value="WH-like_DNA-bd_sf"/>
</dbReference>
<evidence type="ECO:0000313" key="5">
    <source>
        <dbReference type="Proteomes" id="UP001305606"/>
    </source>
</evidence>
<dbReference type="Gene3D" id="1.10.10.10">
    <property type="entry name" value="Winged helix-like DNA-binding domain superfamily/Winged helix DNA-binding domain"/>
    <property type="match status" value="1"/>
</dbReference>
<proteinExistence type="predicted"/>
<evidence type="ECO:0000259" key="3">
    <source>
        <dbReference type="Pfam" id="PF20803"/>
    </source>
</evidence>
<keyword evidence="5" id="KW-1185">Reference proteome</keyword>
<gene>
    <name evidence="4" type="ORF">PS467_07325</name>
</gene>
<evidence type="ECO:0000259" key="2">
    <source>
        <dbReference type="Pfam" id="PF08223"/>
    </source>
</evidence>